<dbReference type="AlphaFoldDB" id="A0A5B0KRA9"/>
<name>A0A5B0KRA9_9PROT</name>
<proteinExistence type="predicted"/>
<sequence length="299" mass="32627">MLPHYIAIVPEGDAEMLESVLRVAAALQVQCTRDFEPHWGIRGVISAFPNLEAVPPNYSSIVIVKSSGSAAGVHLSDFGQPYAIVQSGRSWSLAASHECLEMLADPLGNRLMVTKRPEQADDVLAKGQDTVEILVEVSDPCAAPEYAYDIDGVLVSDFYTPRYFDITSGAGQRYSFTGSISKPREVLPGGYLHWRDPQTDEWFLLDYTDPENQGPRTVKRGQTCLTNDPSMRHALEGNSGGNLAGVLAQLSDISGTRREAMKLAAQRWEMTSGIAKIRAERLRANMANVGYGPPSQTIA</sequence>
<comment type="caution">
    <text evidence="1">The sequence shown here is derived from an EMBL/GenBank/DDBJ whole genome shotgun (WGS) entry which is preliminary data.</text>
</comment>
<accession>A0A5B0KRA9</accession>
<evidence type="ECO:0000313" key="1">
    <source>
        <dbReference type="EMBL" id="KAA1054455.1"/>
    </source>
</evidence>
<organism evidence="1 2">
    <name type="scientific">Azospirillum argentinense</name>
    <dbReference type="NCBI Taxonomy" id="2970906"/>
    <lineage>
        <taxon>Bacteria</taxon>
        <taxon>Pseudomonadati</taxon>
        <taxon>Pseudomonadota</taxon>
        <taxon>Alphaproteobacteria</taxon>
        <taxon>Rhodospirillales</taxon>
        <taxon>Azospirillaceae</taxon>
        <taxon>Azospirillum</taxon>
    </lineage>
</organism>
<evidence type="ECO:0000313" key="2">
    <source>
        <dbReference type="Proteomes" id="UP000325333"/>
    </source>
</evidence>
<dbReference type="EMBL" id="VEWN01000010">
    <property type="protein sequence ID" value="KAA1054455.1"/>
    <property type="molecule type" value="Genomic_DNA"/>
</dbReference>
<dbReference type="RefSeq" id="WP_149650645.1">
    <property type="nucleotide sequence ID" value="NZ_VEWN01000010.1"/>
</dbReference>
<reference evidence="1 2" key="1">
    <citation type="submission" date="2019-07" db="EMBL/GenBank/DDBJ databases">
        <title>Genome sequencing of the stress-tolerant strain Azospirillum brasilense Az19.</title>
        <authorList>
            <person name="Maroniche G.A."/>
            <person name="Garcia J.E."/>
            <person name="Pagnussat L."/>
            <person name="Amenta M."/>
            <person name="Creus C.M."/>
        </authorList>
    </citation>
    <scope>NUCLEOTIDE SEQUENCE [LARGE SCALE GENOMIC DNA]</scope>
    <source>
        <strain evidence="1 2">Az19</strain>
    </source>
</reference>
<gene>
    <name evidence="1" type="ORF">FH063_006711</name>
</gene>
<dbReference type="Proteomes" id="UP000325333">
    <property type="component" value="Unassembled WGS sequence"/>
</dbReference>
<protein>
    <submittedName>
        <fullName evidence="1">Uncharacterized protein</fullName>
    </submittedName>
</protein>